<evidence type="ECO:0000256" key="2">
    <source>
        <dbReference type="SAM" id="MobiDB-lite"/>
    </source>
</evidence>
<dbReference type="STRING" id="471855.Shel_20490"/>
<dbReference type="Pfam" id="PF02021">
    <property type="entry name" value="UPF0102"/>
    <property type="match status" value="1"/>
</dbReference>
<dbReference type="KEGG" id="shi:Shel_20490"/>
<sequence length="181" mass="19714">MDGNIHIATQAELLERGIKATGRYLELNGETVLDAAYETPAGRIDLVTRDANDVVRFVMVRVRRSMLPDMMKIGDEERGVLEMRASTWLEAHRDAVDCAISFDIVDLAIIGNGNDRAIMRVARDALAGSCPYTTGNDLLARAELRAATVPDGAVELDIDDDAEEPAERPAEDIAAESVDES</sequence>
<dbReference type="HOGENOM" id="CLU_1488104_0_0_11"/>
<evidence type="ECO:0000313" key="4">
    <source>
        <dbReference type="Proteomes" id="UP000002026"/>
    </source>
</evidence>
<dbReference type="Proteomes" id="UP000002026">
    <property type="component" value="Chromosome"/>
</dbReference>
<keyword evidence="4" id="KW-1185">Reference proteome</keyword>
<protein>
    <submittedName>
        <fullName evidence="3">Uncharacterized protein family UPF0102</fullName>
    </submittedName>
</protein>
<comment type="similarity">
    <text evidence="1">Belongs to the UPF0102 family.</text>
</comment>
<name>C7N826_SLAHD</name>
<accession>C7N826</accession>
<dbReference type="InterPro" id="IPR011856">
    <property type="entry name" value="tRNA_endonuc-like_dom_sf"/>
</dbReference>
<evidence type="ECO:0000256" key="1">
    <source>
        <dbReference type="ARBA" id="ARBA00006738"/>
    </source>
</evidence>
<organism evidence="3 4">
    <name type="scientific">Slackia heliotrinireducens (strain ATCC 29202 / DSM 20476 / NCTC 11029 / RHS 1)</name>
    <name type="common">Peptococcus heliotrinreducens</name>
    <dbReference type="NCBI Taxonomy" id="471855"/>
    <lineage>
        <taxon>Bacteria</taxon>
        <taxon>Bacillati</taxon>
        <taxon>Actinomycetota</taxon>
        <taxon>Coriobacteriia</taxon>
        <taxon>Eggerthellales</taxon>
        <taxon>Eggerthellaceae</taxon>
        <taxon>Slackia</taxon>
    </lineage>
</organism>
<evidence type="ECO:0000313" key="3">
    <source>
        <dbReference type="EMBL" id="ACV23061.1"/>
    </source>
</evidence>
<dbReference type="Gene3D" id="3.40.1350.10">
    <property type="match status" value="1"/>
</dbReference>
<dbReference type="RefSeq" id="WP_012799162.1">
    <property type="nucleotide sequence ID" value="NC_013165.1"/>
</dbReference>
<dbReference type="GO" id="GO:0003676">
    <property type="term" value="F:nucleic acid binding"/>
    <property type="evidence" value="ECO:0007669"/>
    <property type="project" value="InterPro"/>
</dbReference>
<dbReference type="EMBL" id="CP001684">
    <property type="protein sequence ID" value="ACV23061.1"/>
    <property type="molecule type" value="Genomic_DNA"/>
</dbReference>
<dbReference type="AlphaFoldDB" id="C7N826"/>
<reference evidence="3 4" key="1">
    <citation type="journal article" date="2009" name="Stand. Genomic Sci.">
        <title>Complete genome sequence of Slackia heliotrinireducens type strain (RHS 1).</title>
        <authorList>
            <person name="Pukall R."/>
            <person name="Lapidus A."/>
            <person name="Nolan M."/>
            <person name="Copeland A."/>
            <person name="Glavina Del Rio T."/>
            <person name="Lucas S."/>
            <person name="Chen F."/>
            <person name="Tice H."/>
            <person name="Cheng J.F."/>
            <person name="Chertkov O."/>
            <person name="Bruce D."/>
            <person name="Goodwin L."/>
            <person name="Kuske C."/>
            <person name="Brettin T."/>
            <person name="Detter J.C."/>
            <person name="Han C."/>
            <person name="Pitluck S."/>
            <person name="Pati A."/>
            <person name="Mavrommatis K."/>
            <person name="Ivanova N."/>
            <person name="Ovchinnikova G."/>
            <person name="Chen A."/>
            <person name="Palaniappan K."/>
            <person name="Schneider S."/>
            <person name="Rohde M."/>
            <person name="Chain P."/>
            <person name="D'haeseleer P."/>
            <person name="Goker M."/>
            <person name="Bristow J."/>
            <person name="Eisen J.A."/>
            <person name="Markowitz V."/>
            <person name="Kyrpides N.C."/>
            <person name="Klenk H.P."/>
            <person name="Hugenholtz P."/>
        </authorList>
    </citation>
    <scope>NUCLEOTIDE SEQUENCE [LARGE SCALE GENOMIC DNA]</scope>
    <source>
        <strain evidence="4">ATCC 29202 / DSM 20476 / NCTC 11029 / RHS 1</strain>
    </source>
</reference>
<feature type="region of interest" description="Disordered" evidence="2">
    <location>
        <begin position="158"/>
        <end position="181"/>
    </location>
</feature>
<proteinExistence type="inferred from homology"/>
<dbReference type="InterPro" id="IPR003509">
    <property type="entry name" value="UPF0102_YraN-like"/>
</dbReference>
<gene>
    <name evidence="3" type="ordered locus">Shel_20490</name>
</gene>